<evidence type="ECO:0000313" key="2">
    <source>
        <dbReference type="EMBL" id="DAF55689.1"/>
    </source>
</evidence>
<dbReference type="EMBL" id="BK032697">
    <property type="protein sequence ID" value="DAF55689.1"/>
    <property type="molecule type" value="Genomic_DNA"/>
</dbReference>
<sequence>MDYKPANRPHLQRGMTPAGERPSVQRTEQRMKTKVTPRIGGCRSCKGGK</sequence>
<organism evidence="2">
    <name type="scientific">Podoviridae sp. ctylN24</name>
    <dbReference type="NCBI Taxonomy" id="2827756"/>
    <lineage>
        <taxon>Viruses</taxon>
        <taxon>Duplodnaviria</taxon>
        <taxon>Heunggongvirae</taxon>
        <taxon>Uroviricota</taxon>
        <taxon>Caudoviricetes</taxon>
    </lineage>
</organism>
<evidence type="ECO:0000256" key="1">
    <source>
        <dbReference type="SAM" id="MobiDB-lite"/>
    </source>
</evidence>
<name>A0A8S5SXD6_9CAUD</name>
<feature type="region of interest" description="Disordered" evidence="1">
    <location>
        <begin position="1"/>
        <end position="49"/>
    </location>
</feature>
<proteinExistence type="predicted"/>
<accession>A0A8S5SXD6</accession>
<protein>
    <submittedName>
        <fullName evidence="2">Uncharacterized protein</fullName>
    </submittedName>
</protein>
<reference evidence="2" key="1">
    <citation type="journal article" date="2021" name="Proc. Natl. Acad. Sci. U.S.A.">
        <title>A Catalog of Tens of Thousands of Viruses from Human Metagenomes Reveals Hidden Associations with Chronic Diseases.</title>
        <authorList>
            <person name="Tisza M.J."/>
            <person name="Buck C.B."/>
        </authorList>
    </citation>
    <scope>NUCLEOTIDE SEQUENCE</scope>
    <source>
        <strain evidence="2">CtylN24</strain>
    </source>
</reference>